<dbReference type="Gene3D" id="3.90.550.10">
    <property type="entry name" value="Spore Coat Polysaccharide Biosynthesis Protein SpsA, Chain A"/>
    <property type="match status" value="1"/>
</dbReference>
<keyword evidence="2" id="KW-0808">Transferase</keyword>
<dbReference type="SUPFAM" id="SSF53448">
    <property type="entry name" value="Nucleotide-diphospho-sugar transferases"/>
    <property type="match status" value="1"/>
</dbReference>
<proteinExistence type="predicted"/>
<protein>
    <submittedName>
        <fullName evidence="2">Glycosyltransferase 2-like</fullName>
    </submittedName>
</protein>
<organism evidence="2">
    <name type="scientific">uncultured Caudovirales phage</name>
    <dbReference type="NCBI Taxonomy" id="2100421"/>
    <lineage>
        <taxon>Viruses</taxon>
        <taxon>Duplodnaviria</taxon>
        <taxon>Heunggongvirae</taxon>
        <taxon>Uroviricota</taxon>
        <taxon>Caudoviricetes</taxon>
        <taxon>Peduoviridae</taxon>
        <taxon>Maltschvirus</taxon>
        <taxon>Maltschvirus maltsch</taxon>
    </lineage>
</organism>
<dbReference type="Pfam" id="PF00535">
    <property type="entry name" value="Glycos_transf_2"/>
    <property type="match status" value="1"/>
</dbReference>
<name>A0A6J5M9G7_9CAUD</name>
<dbReference type="GO" id="GO:0016740">
    <property type="term" value="F:transferase activity"/>
    <property type="evidence" value="ECO:0007669"/>
    <property type="project" value="UniProtKB-KW"/>
</dbReference>
<dbReference type="InterPro" id="IPR001173">
    <property type="entry name" value="Glyco_trans_2-like"/>
</dbReference>
<dbReference type="EMBL" id="LR796398">
    <property type="protein sequence ID" value="CAB4141850.1"/>
    <property type="molecule type" value="Genomic_DNA"/>
</dbReference>
<evidence type="ECO:0000259" key="1">
    <source>
        <dbReference type="Pfam" id="PF00535"/>
    </source>
</evidence>
<gene>
    <name evidence="2" type="ORF">UFOVP422_24</name>
</gene>
<dbReference type="InterPro" id="IPR029044">
    <property type="entry name" value="Nucleotide-diphossugar_trans"/>
</dbReference>
<feature type="domain" description="Glycosyltransferase 2-like" evidence="1">
    <location>
        <begin position="20"/>
        <end position="144"/>
    </location>
</feature>
<dbReference type="PANTHER" id="PTHR43630:SF2">
    <property type="entry name" value="GLYCOSYLTRANSFERASE"/>
    <property type="match status" value="1"/>
</dbReference>
<evidence type="ECO:0000313" key="2">
    <source>
        <dbReference type="EMBL" id="CAB4141850.1"/>
    </source>
</evidence>
<sequence length="251" mass="29046">MIDPLMSPQGVRPRPWIPLSVVTIAHRKDAHWLESMIKTLPQGCELVVLWNEHGDDDTVRERKEKALDNGVIVRFFETNWKEFSFSEIRNKAIAKAERDWILWLDADDRLMIHQHPMFLKLDEYPAGVAGLLCGCVGVQPTHSTEKPNEVVRYHVEQVRIFRNGHGFQFENRAHEQITYSIQRAGYNVGVCSLLVHHEGYQVDADTMRSKMERNVRLLAADVAECTDETKFPFLVDMLNRDTQGLKFYSLL</sequence>
<accession>A0A6J5M9G7</accession>
<dbReference type="PANTHER" id="PTHR43630">
    <property type="entry name" value="POLY-BETA-1,6-N-ACETYL-D-GLUCOSAMINE SYNTHASE"/>
    <property type="match status" value="1"/>
</dbReference>
<reference evidence="2" key="1">
    <citation type="submission" date="2020-04" db="EMBL/GenBank/DDBJ databases">
        <authorList>
            <person name="Chiriac C."/>
            <person name="Salcher M."/>
            <person name="Ghai R."/>
            <person name="Kavagutti S V."/>
        </authorList>
    </citation>
    <scope>NUCLEOTIDE SEQUENCE</scope>
</reference>